<sequence>MDLNVLVRGQSNALLFADRGGAAALEKGLEERLGVDVHLLAEWGTDSSTIHSGTAFMGWDTDGRQASLLRYVDELPADIKDNPTATVWMHNEYDQGDWSLTKDAWLSEVRADAELVRDALGQGAATTPYTFVPIRYPYGGNWAPIGDGMAELDADPSFNAEISWAARSLTMDGDGFADSSHMGDADAVWLGGELAASMAETLRPLANGGSVAPAPQPDPPVAPPAPPAAEAPTGPVTLTAGSGPDSLVLRVSQDAYQGAAEYAVLVDGVQVGGAFTASALHGSGQSDTLTLKGDWAAGAHKVEVRFLNDAWGGSAAADRNLYVDAAAYNGQAVEGAAQTVWSDWQPGAFSFTEAAPEPPEAEPSPPSPQPILGSGPDALVLKISQDAYQGDAQYAVLVDGKQIGGAFTASSSRAAGTSDTLTLKGDWGAGEHRVEVRFLNDAWGGTAEADRNLYIDGAAYNGVAVDGAAQTVWDDWTPGAFSFTDKDAALV</sequence>
<reference evidence="3 4" key="1">
    <citation type="journal article" date="2019" name="Int. J. Syst. Evol. Microbiol.">
        <title>The Global Catalogue of Microorganisms (GCM) 10K type strain sequencing project: providing services to taxonomists for standard genome sequencing and annotation.</title>
        <authorList>
            <consortium name="The Broad Institute Genomics Platform"/>
            <consortium name="The Broad Institute Genome Sequencing Center for Infectious Disease"/>
            <person name="Wu L."/>
            <person name="Ma J."/>
        </authorList>
    </citation>
    <scope>NUCLEOTIDE SEQUENCE [LARGE SCALE GENOMIC DNA]</scope>
    <source>
        <strain evidence="3 4">JCM 9933</strain>
    </source>
</reference>
<protein>
    <recommendedName>
        <fullName evidence="2">Carbohydrate binding module xylan-binding domain-containing protein</fullName>
    </recommendedName>
</protein>
<comment type="caution">
    <text evidence="3">The sequence shown here is derived from an EMBL/GenBank/DDBJ whole genome shotgun (WGS) entry which is preliminary data.</text>
</comment>
<dbReference type="Gene3D" id="2.60.60.40">
    <property type="match status" value="2"/>
</dbReference>
<evidence type="ECO:0000259" key="2">
    <source>
        <dbReference type="Pfam" id="PF16841"/>
    </source>
</evidence>
<dbReference type="InterPro" id="IPR031768">
    <property type="entry name" value="CBM60_xylan-bd"/>
</dbReference>
<feature type="region of interest" description="Disordered" evidence="1">
    <location>
        <begin position="350"/>
        <end position="376"/>
    </location>
</feature>
<name>A0ABN1FXZ1_9PROT</name>
<evidence type="ECO:0000256" key="1">
    <source>
        <dbReference type="SAM" id="MobiDB-lite"/>
    </source>
</evidence>
<dbReference type="EMBL" id="BAAAFZ010000072">
    <property type="protein sequence ID" value="GAA0600081.1"/>
    <property type="molecule type" value="Genomic_DNA"/>
</dbReference>
<dbReference type="Proteomes" id="UP001501588">
    <property type="component" value="Unassembled WGS sequence"/>
</dbReference>
<evidence type="ECO:0000313" key="3">
    <source>
        <dbReference type="EMBL" id="GAA0600081.1"/>
    </source>
</evidence>
<feature type="compositionally biased region" description="Pro residues" evidence="1">
    <location>
        <begin position="214"/>
        <end position="229"/>
    </location>
</feature>
<gene>
    <name evidence="3" type="ORF">GCM10009416_42620</name>
</gene>
<organism evidence="3 4">
    <name type="scientific">Craurococcus roseus</name>
    <dbReference type="NCBI Taxonomy" id="77585"/>
    <lineage>
        <taxon>Bacteria</taxon>
        <taxon>Pseudomonadati</taxon>
        <taxon>Pseudomonadota</taxon>
        <taxon>Alphaproteobacteria</taxon>
        <taxon>Acetobacterales</taxon>
        <taxon>Acetobacteraceae</taxon>
        <taxon>Craurococcus</taxon>
    </lineage>
</organism>
<accession>A0ABN1FXZ1</accession>
<evidence type="ECO:0000313" key="4">
    <source>
        <dbReference type="Proteomes" id="UP001501588"/>
    </source>
</evidence>
<dbReference type="RefSeq" id="WP_343897435.1">
    <property type="nucleotide sequence ID" value="NZ_BAAAFZ010000072.1"/>
</dbReference>
<keyword evidence="4" id="KW-1185">Reference proteome</keyword>
<proteinExistence type="predicted"/>
<feature type="compositionally biased region" description="Pro residues" evidence="1">
    <location>
        <begin position="356"/>
        <end position="369"/>
    </location>
</feature>
<feature type="domain" description="Carbohydrate binding module xylan-binding" evidence="2">
    <location>
        <begin position="247"/>
        <end position="340"/>
    </location>
</feature>
<feature type="region of interest" description="Disordered" evidence="1">
    <location>
        <begin position="206"/>
        <end position="241"/>
    </location>
</feature>
<feature type="domain" description="Carbohydrate binding module xylan-binding" evidence="2">
    <location>
        <begin position="380"/>
        <end position="468"/>
    </location>
</feature>
<dbReference type="Pfam" id="PF16841">
    <property type="entry name" value="CBM60"/>
    <property type="match status" value="2"/>
</dbReference>